<dbReference type="Proteomes" id="UP000317763">
    <property type="component" value="Unassembled WGS sequence"/>
</dbReference>
<comment type="caution">
    <text evidence="3">The sequence shown here is derived from an EMBL/GenBank/DDBJ whole genome shotgun (WGS) entry which is preliminary data.</text>
</comment>
<dbReference type="EMBL" id="VJOM01000001">
    <property type="protein sequence ID" value="TSE34051.1"/>
    <property type="molecule type" value="Genomic_DNA"/>
</dbReference>
<dbReference type="AlphaFoldDB" id="A0A554XDY5"/>
<proteinExistence type="predicted"/>
<evidence type="ECO:0000313" key="4">
    <source>
        <dbReference type="Proteomes" id="UP000317763"/>
    </source>
</evidence>
<dbReference type="Pfam" id="PF12836">
    <property type="entry name" value="HHH_3"/>
    <property type="match status" value="1"/>
</dbReference>
<feature type="domain" description="Helix-hairpin-helix DNA-binding motif class 1" evidence="2">
    <location>
        <begin position="68"/>
        <end position="87"/>
    </location>
</feature>
<dbReference type="Gene3D" id="1.10.150.320">
    <property type="entry name" value="Photosystem II 12 kDa extrinsic protein"/>
    <property type="match status" value="1"/>
</dbReference>
<dbReference type="SMART" id="SM00278">
    <property type="entry name" value="HhH1"/>
    <property type="match status" value="2"/>
</dbReference>
<dbReference type="GO" id="GO:0006281">
    <property type="term" value="P:DNA repair"/>
    <property type="evidence" value="ECO:0007669"/>
    <property type="project" value="InterPro"/>
</dbReference>
<dbReference type="PANTHER" id="PTHR21180">
    <property type="entry name" value="ENDONUCLEASE/EXONUCLEASE/PHOSPHATASE FAMILY DOMAIN-CONTAINING PROTEIN 1"/>
    <property type="match status" value="1"/>
</dbReference>
<dbReference type="RefSeq" id="WP_052231339.1">
    <property type="nucleotide sequence ID" value="NZ_CP083911.1"/>
</dbReference>
<evidence type="ECO:0000313" key="3">
    <source>
        <dbReference type="EMBL" id="TSE34051.1"/>
    </source>
</evidence>
<dbReference type="PANTHER" id="PTHR21180:SF32">
    <property type="entry name" value="ENDONUCLEASE_EXONUCLEASE_PHOSPHATASE FAMILY DOMAIN-CONTAINING PROTEIN 1"/>
    <property type="match status" value="1"/>
</dbReference>
<dbReference type="STRING" id="307486.GCA_000807215_00180"/>
<dbReference type="GO" id="GO:0003677">
    <property type="term" value="F:DNA binding"/>
    <property type="evidence" value="ECO:0007669"/>
    <property type="project" value="InterPro"/>
</dbReference>
<dbReference type="OrthoDB" id="8687931at2"/>
<name>A0A554XDY5_9BURK</name>
<feature type="domain" description="Helix-hairpin-helix DNA-binding motif class 1" evidence="2">
    <location>
        <begin position="38"/>
        <end position="57"/>
    </location>
</feature>
<dbReference type="GO" id="GO:0015627">
    <property type="term" value="C:type II protein secretion system complex"/>
    <property type="evidence" value="ECO:0007669"/>
    <property type="project" value="TreeGrafter"/>
</dbReference>
<accession>A0A554XDY5</accession>
<evidence type="ECO:0000256" key="1">
    <source>
        <dbReference type="SAM" id="MobiDB-lite"/>
    </source>
</evidence>
<dbReference type="InterPro" id="IPR010994">
    <property type="entry name" value="RuvA_2-like"/>
</dbReference>
<dbReference type="InterPro" id="IPR051675">
    <property type="entry name" value="Endo/Exo/Phosphatase_dom_1"/>
</dbReference>
<dbReference type="InterPro" id="IPR003583">
    <property type="entry name" value="Hlx-hairpin-Hlx_DNA-bd_motif"/>
</dbReference>
<feature type="region of interest" description="Disordered" evidence="1">
    <location>
        <begin position="95"/>
        <end position="126"/>
    </location>
</feature>
<evidence type="ECO:0000259" key="2">
    <source>
        <dbReference type="SMART" id="SM00278"/>
    </source>
</evidence>
<protein>
    <submittedName>
        <fullName evidence="3">ComE: comEA protein</fullName>
    </submittedName>
</protein>
<dbReference type="SUPFAM" id="SSF47781">
    <property type="entry name" value="RuvA domain 2-like"/>
    <property type="match status" value="1"/>
</dbReference>
<keyword evidence="4" id="KW-1185">Reference proteome</keyword>
<sequence>MAKGHLWRYGAALVAGWIIGWSALAAGPVVEVNRASAADLAALPGIGPVLAQRVIEARQARPFTSWADLQARVRGIGPKTAERLSVEGLRVDGSSYGQELARHTARGSTPSSLTETPPPSAGYRGR</sequence>
<reference evidence="3 4" key="1">
    <citation type="submission" date="2019-07" db="EMBL/GenBank/DDBJ databases">
        <title>Tepidimonas taiwanensis I1-1 draft genome.</title>
        <authorList>
            <person name="Da Costa M.S."/>
            <person name="Froufe H.J.C."/>
            <person name="Egas C."/>
            <person name="Albuquerque L."/>
        </authorList>
    </citation>
    <scope>NUCLEOTIDE SEQUENCE [LARGE SCALE GENOMIC DNA]</scope>
    <source>
        <strain evidence="3 4">I1-1</strain>
    </source>
</reference>
<dbReference type="GO" id="GO:0015628">
    <property type="term" value="P:protein secretion by the type II secretion system"/>
    <property type="evidence" value="ECO:0007669"/>
    <property type="project" value="TreeGrafter"/>
</dbReference>
<gene>
    <name evidence="3" type="ORF">Ttaiw_00111</name>
</gene>
<organism evidence="3 4">
    <name type="scientific">Tepidimonas taiwanensis</name>
    <dbReference type="NCBI Taxonomy" id="307486"/>
    <lineage>
        <taxon>Bacteria</taxon>
        <taxon>Pseudomonadati</taxon>
        <taxon>Pseudomonadota</taxon>
        <taxon>Betaproteobacteria</taxon>
        <taxon>Burkholderiales</taxon>
        <taxon>Tepidimonas</taxon>
    </lineage>
</organism>